<gene>
    <name evidence="1" type="ORF">HNR30_009401</name>
</gene>
<name>A0A7W0CVK7_9ACTN</name>
<evidence type="ECO:0000313" key="2">
    <source>
        <dbReference type="Proteomes" id="UP000530928"/>
    </source>
</evidence>
<proteinExistence type="predicted"/>
<comment type="caution">
    <text evidence="1">The sequence shown here is derived from an EMBL/GenBank/DDBJ whole genome shotgun (WGS) entry which is preliminary data.</text>
</comment>
<sequence>MASMIGGAAGIVLDALEGPSLMLRAGMPRPRLGRAAVRSRFAARNDPATHRLAPDHPHRALVMPEEFGLMRCPACGARPTAVFFVAETVEGKQPLVVGAPPPPATLPVQAIEVTGWWCTGCANGGAA</sequence>
<organism evidence="1 2">
    <name type="scientific">Nonomuraea soli</name>
    <dbReference type="NCBI Taxonomy" id="1032476"/>
    <lineage>
        <taxon>Bacteria</taxon>
        <taxon>Bacillati</taxon>
        <taxon>Actinomycetota</taxon>
        <taxon>Actinomycetes</taxon>
        <taxon>Streptosporangiales</taxon>
        <taxon>Streptosporangiaceae</taxon>
        <taxon>Nonomuraea</taxon>
    </lineage>
</organism>
<evidence type="ECO:0000313" key="1">
    <source>
        <dbReference type="EMBL" id="MBA2897995.1"/>
    </source>
</evidence>
<dbReference type="EMBL" id="JACDUR010000016">
    <property type="protein sequence ID" value="MBA2897995.1"/>
    <property type="molecule type" value="Genomic_DNA"/>
</dbReference>
<dbReference type="RefSeq" id="WP_181616672.1">
    <property type="nucleotide sequence ID" value="NZ_BAABAM010000020.1"/>
</dbReference>
<dbReference type="AlphaFoldDB" id="A0A7W0CVK7"/>
<keyword evidence="2" id="KW-1185">Reference proteome</keyword>
<protein>
    <submittedName>
        <fullName evidence="1">Uncharacterized protein</fullName>
    </submittedName>
</protein>
<dbReference type="Proteomes" id="UP000530928">
    <property type="component" value="Unassembled WGS sequence"/>
</dbReference>
<accession>A0A7W0CVK7</accession>
<reference evidence="1 2" key="1">
    <citation type="submission" date="2020-07" db="EMBL/GenBank/DDBJ databases">
        <title>Genomic Encyclopedia of Type Strains, Phase IV (KMG-IV): sequencing the most valuable type-strain genomes for metagenomic binning, comparative biology and taxonomic classification.</title>
        <authorList>
            <person name="Goeker M."/>
        </authorList>
    </citation>
    <scope>NUCLEOTIDE SEQUENCE [LARGE SCALE GENOMIC DNA]</scope>
    <source>
        <strain evidence="1 2">DSM 45533</strain>
    </source>
</reference>